<reference evidence="1 2" key="1">
    <citation type="submission" date="2007-08" db="EMBL/GenBank/DDBJ databases">
        <title>Complete sequence of Roseiflexus castenholzii DSM 13941.</title>
        <authorList>
            <consortium name="US DOE Joint Genome Institute"/>
            <person name="Copeland A."/>
            <person name="Lucas S."/>
            <person name="Lapidus A."/>
            <person name="Barry K."/>
            <person name="Glavina del Rio T."/>
            <person name="Dalin E."/>
            <person name="Tice H."/>
            <person name="Pitluck S."/>
            <person name="Thompson L.S."/>
            <person name="Brettin T."/>
            <person name="Bruce D."/>
            <person name="Detter J.C."/>
            <person name="Han C."/>
            <person name="Tapia R."/>
            <person name="Schmutz J."/>
            <person name="Larimer F."/>
            <person name="Land M."/>
            <person name="Hauser L."/>
            <person name="Kyrpides N."/>
            <person name="Mikhailova N."/>
            <person name="Bryant D.A."/>
            <person name="Hanada S."/>
            <person name="Tsukatani Y."/>
            <person name="Richardson P."/>
        </authorList>
    </citation>
    <scope>NUCLEOTIDE SEQUENCE [LARGE SCALE GENOMIC DNA]</scope>
    <source>
        <strain evidence="2">DSM 13941 / HLO8</strain>
    </source>
</reference>
<sequence length="61" mass="6948">MRTRRRIGAGVPDRRCRLAEALGLLYRLGIAGVNRSRRLRRGNGYRRALRRDGGRRDLSAG</sequence>
<protein>
    <submittedName>
        <fullName evidence="1">Uncharacterized protein</fullName>
    </submittedName>
</protein>
<dbReference type="KEGG" id="rca:Rcas_1908"/>
<accession>A7NKH8</accession>
<dbReference type="AlphaFoldDB" id="A7NKH8"/>
<evidence type="ECO:0000313" key="1">
    <source>
        <dbReference type="EMBL" id="ABU57998.1"/>
    </source>
</evidence>
<evidence type="ECO:0000313" key="2">
    <source>
        <dbReference type="Proteomes" id="UP000000263"/>
    </source>
</evidence>
<name>A7NKH8_ROSCS</name>
<keyword evidence="2" id="KW-1185">Reference proteome</keyword>
<proteinExistence type="predicted"/>
<organism evidence="1 2">
    <name type="scientific">Roseiflexus castenholzii (strain DSM 13941 / HLO8)</name>
    <dbReference type="NCBI Taxonomy" id="383372"/>
    <lineage>
        <taxon>Bacteria</taxon>
        <taxon>Bacillati</taxon>
        <taxon>Chloroflexota</taxon>
        <taxon>Chloroflexia</taxon>
        <taxon>Chloroflexales</taxon>
        <taxon>Roseiflexineae</taxon>
        <taxon>Roseiflexaceae</taxon>
        <taxon>Roseiflexus</taxon>
    </lineage>
</organism>
<dbReference type="EMBL" id="CP000804">
    <property type="protein sequence ID" value="ABU57998.1"/>
    <property type="molecule type" value="Genomic_DNA"/>
</dbReference>
<dbReference type="Proteomes" id="UP000000263">
    <property type="component" value="Chromosome"/>
</dbReference>
<gene>
    <name evidence="1" type="ordered locus">Rcas_1908</name>
</gene>
<dbReference type="HOGENOM" id="CLU_2919865_0_0_0"/>